<name>A0ABT9NBX1_9ACTO</name>
<evidence type="ECO:0000313" key="11">
    <source>
        <dbReference type="Proteomes" id="UP001235966"/>
    </source>
</evidence>
<gene>
    <name evidence="7" type="primary">cpfC</name>
    <name evidence="10" type="ORF">J2S49_001061</name>
</gene>
<feature type="binding site" description="axial binding residue" evidence="7">
    <location>
        <position position="10"/>
    </location>
    <ligand>
        <name>Fe-coproporphyrin III</name>
        <dbReference type="ChEBI" id="CHEBI:68438"/>
    </ligand>
    <ligandPart>
        <name>Fe</name>
        <dbReference type="ChEBI" id="CHEBI:18248"/>
    </ligandPart>
</feature>
<dbReference type="InterPro" id="IPR033644">
    <property type="entry name" value="Ferrochelatase_C"/>
</dbReference>
<dbReference type="Gene3D" id="3.40.50.1400">
    <property type="match status" value="2"/>
</dbReference>
<evidence type="ECO:0000256" key="6">
    <source>
        <dbReference type="ARBA" id="ARBA00024536"/>
    </source>
</evidence>
<evidence type="ECO:0000256" key="2">
    <source>
        <dbReference type="ARBA" id="ARBA00023004"/>
    </source>
</evidence>
<evidence type="ECO:0000256" key="7">
    <source>
        <dbReference type="HAMAP-Rule" id="MF_00323"/>
    </source>
</evidence>
<keyword evidence="3 7" id="KW-0350">Heme biosynthesis</keyword>
<dbReference type="CDD" id="cd03411">
    <property type="entry name" value="Ferrochelatase_N"/>
    <property type="match status" value="1"/>
</dbReference>
<feature type="region of interest" description="Disordered" evidence="9">
    <location>
        <begin position="356"/>
        <end position="401"/>
    </location>
</feature>
<dbReference type="Pfam" id="PF00762">
    <property type="entry name" value="Ferrochelatase"/>
    <property type="match status" value="1"/>
</dbReference>
<feature type="binding site" evidence="7">
    <location>
        <position position="51"/>
    </location>
    <ligand>
        <name>Fe-coproporphyrin III</name>
        <dbReference type="ChEBI" id="CHEBI:68438"/>
    </ligand>
</feature>
<reference evidence="10 11" key="1">
    <citation type="submission" date="2023-07" db="EMBL/GenBank/DDBJ databases">
        <title>Sequencing the genomes of 1000 actinobacteria strains.</title>
        <authorList>
            <person name="Klenk H.-P."/>
        </authorList>
    </citation>
    <scope>NUCLEOTIDE SEQUENCE [LARGE SCALE GENOMIC DNA]</scope>
    <source>
        <strain evidence="10 11">DSM 102162</strain>
    </source>
</reference>
<comment type="caution">
    <text evidence="7">Lacks conserved residue(s) required for the propagation of feature annotation.</text>
</comment>
<sequence length="401" mass="43353">MSQAYLLLSYGGPYKPEDVVPFLRNATRGRGIPDERLAVVGKHYSLFGGKSPINERNEELRAAVEARLRAAGAAGPVLVANRNWHPFGADVLRELAAAGVTRVRAIPTAAYVCYSSCRQYSEDIARWLAESGAPIEIERVAPFWDTPGFYAATRRIVAEALAARPHARIVFVTHSIPSAMEAVSGLGHVLEASVAPDAGAQLAPNPTAPDEASVSQLNVTVSRETVTFDGSTDTYPSYVEQHKILARSLAAELGIDEWDLVYCSRSGSPHTPWLEPDICDHLADLHERGIDAVTVVPFGFISDHMEVVYDLDTQARETAAELGMDYHRAPTLGTAPEFVDELARLFLEPNAPLAPQECCPSGAPRGHRSGHASAKSPIPASEEKRTENTIPTPDVGKPDHP</sequence>
<dbReference type="GO" id="GO:0004325">
    <property type="term" value="F:ferrochelatase activity"/>
    <property type="evidence" value="ECO:0007669"/>
    <property type="project" value="UniProtKB-EC"/>
</dbReference>
<dbReference type="EMBL" id="JAUSQW010000001">
    <property type="protein sequence ID" value="MDP9800985.1"/>
    <property type="molecule type" value="Genomic_DNA"/>
</dbReference>
<accession>A0ABT9NBX1</accession>
<proteinExistence type="inferred from homology"/>
<comment type="catalytic activity">
    <reaction evidence="6">
        <text>Fe-coproporphyrin III + 2 H(+) = coproporphyrin III + Fe(2+)</text>
        <dbReference type="Rhea" id="RHEA:49572"/>
        <dbReference type="ChEBI" id="CHEBI:15378"/>
        <dbReference type="ChEBI" id="CHEBI:29033"/>
        <dbReference type="ChEBI" id="CHEBI:68438"/>
        <dbReference type="ChEBI" id="CHEBI:131725"/>
        <dbReference type="EC" id="4.99.1.9"/>
    </reaction>
    <physiologicalReaction direction="right-to-left" evidence="6">
        <dbReference type="Rhea" id="RHEA:49574"/>
    </physiologicalReaction>
</comment>
<dbReference type="InterPro" id="IPR033659">
    <property type="entry name" value="Ferrochelatase_N"/>
</dbReference>
<evidence type="ECO:0000256" key="9">
    <source>
        <dbReference type="SAM" id="MobiDB-lite"/>
    </source>
</evidence>
<feature type="binding site" evidence="7">
    <location>
        <position position="120"/>
    </location>
    <ligand>
        <name>Fe-coproporphyrin III</name>
        <dbReference type="ChEBI" id="CHEBI:68438"/>
    </ligand>
</feature>
<comment type="similarity">
    <text evidence="7 8">Belongs to the ferrochelatase family.</text>
</comment>
<evidence type="ECO:0000256" key="1">
    <source>
        <dbReference type="ARBA" id="ARBA00004744"/>
    </source>
</evidence>
<comment type="function">
    <text evidence="7">Involved in coproporphyrin-dependent heme b biosynthesis. Catalyzes the insertion of ferrous iron into coproporphyrin III to form Fe-coproporphyrin III.</text>
</comment>
<dbReference type="EC" id="4.99.1.9" evidence="7"/>
<keyword evidence="7" id="KW-0963">Cytoplasm</keyword>
<dbReference type="Proteomes" id="UP001235966">
    <property type="component" value="Unassembled WGS sequence"/>
</dbReference>
<dbReference type="CDD" id="cd00419">
    <property type="entry name" value="Ferrochelatase_C"/>
    <property type="match status" value="1"/>
</dbReference>
<dbReference type="InterPro" id="IPR001015">
    <property type="entry name" value="Ferrochelatase"/>
</dbReference>
<dbReference type="PANTHER" id="PTHR11108">
    <property type="entry name" value="FERROCHELATASE"/>
    <property type="match status" value="1"/>
</dbReference>
<dbReference type="SUPFAM" id="SSF53800">
    <property type="entry name" value="Chelatase"/>
    <property type="match status" value="1"/>
</dbReference>
<comment type="pathway">
    <text evidence="1 7">Porphyrin-containing compound metabolism; protoheme biosynthesis.</text>
</comment>
<keyword evidence="11" id="KW-1185">Reference proteome</keyword>
<comment type="caution">
    <text evidence="10">The sequence shown here is derived from an EMBL/GenBank/DDBJ whole genome shotgun (WGS) entry which is preliminary data.</text>
</comment>
<dbReference type="PANTHER" id="PTHR11108:SF1">
    <property type="entry name" value="FERROCHELATASE, MITOCHONDRIAL"/>
    <property type="match status" value="1"/>
</dbReference>
<dbReference type="HAMAP" id="MF_00323">
    <property type="entry name" value="Ferrochelatase"/>
    <property type="match status" value="1"/>
</dbReference>
<evidence type="ECO:0000256" key="8">
    <source>
        <dbReference type="RuleBase" id="RU004185"/>
    </source>
</evidence>
<keyword evidence="4 7" id="KW-0456">Lyase</keyword>
<organism evidence="10 11">
    <name type="scientific">Arcanobacterium wilhelmae</name>
    <dbReference type="NCBI Taxonomy" id="1803177"/>
    <lineage>
        <taxon>Bacteria</taxon>
        <taxon>Bacillati</taxon>
        <taxon>Actinomycetota</taxon>
        <taxon>Actinomycetes</taxon>
        <taxon>Actinomycetales</taxon>
        <taxon>Actinomycetaceae</taxon>
        <taxon>Arcanobacterium</taxon>
    </lineage>
</organism>
<protein>
    <recommendedName>
        <fullName evidence="7">Coproporphyrin III ferrochelatase</fullName>
        <ecNumber evidence="7">4.99.1.9</ecNumber>
    </recommendedName>
</protein>
<feature type="binding site" evidence="7">
    <location>
        <position position="174"/>
    </location>
    <ligand>
        <name>Fe(2+)</name>
        <dbReference type="ChEBI" id="CHEBI:29033"/>
    </ligand>
</feature>
<evidence type="ECO:0000256" key="5">
    <source>
        <dbReference type="ARBA" id="ARBA00023244"/>
    </source>
</evidence>
<evidence type="ECO:0000256" key="4">
    <source>
        <dbReference type="ARBA" id="ARBA00023239"/>
    </source>
</evidence>
<feature type="binding site" evidence="7">
    <location>
        <position position="306"/>
    </location>
    <ligand>
        <name>Fe(2+)</name>
        <dbReference type="ChEBI" id="CHEBI:29033"/>
    </ligand>
</feature>
<evidence type="ECO:0000256" key="3">
    <source>
        <dbReference type="ARBA" id="ARBA00023133"/>
    </source>
</evidence>
<dbReference type="RefSeq" id="WP_278058575.1">
    <property type="nucleotide sequence ID" value="NZ_CP121247.1"/>
</dbReference>
<evidence type="ECO:0000313" key="10">
    <source>
        <dbReference type="EMBL" id="MDP9800985.1"/>
    </source>
</evidence>
<keyword evidence="7" id="KW-0479">Metal-binding</keyword>
<keyword evidence="5 7" id="KW-0627">Porphyrin biosynthesis</keyword>
<keyword evidence="2 7" id="KW-0408">Iron</keyword>
<comment type="subcellular location">
    <subcellularLocation>
        <location evidence="7">Cytoplasm</location>
    </subcellularLocation>
</comment>